<evidence type="ECO:0000313" key="1">
    <source>
        <dbReference type="EMBL" id="WMV52805.1"/>
    </source>
</evidence>
<organism evidence="1 2">
    <name type="scientific">Solanum verrucosum</name>
    <dbReference type="NCBI Taxonomy" id="315347"/>
    <lineage>
        <taxon>Eukaryota</taxon>
        <taxon>Viridiplantae</taxon>
        <taxon>Streptophyta</taxon>
        <taxon>Embryophyta</taxon>
        <taxon>Tracheophyta</taxon>
        <taxon>Spermatophyta</taxon>
        <taxon>Magnoliopsida</taxon>
        <taxon>eudicotyledons</taxon>
        <taxon>Gunneridae</taxon>
        <taxon>Pentapetalae</taxon>
        <taxon>asterids</taxon>
        <taxon>lamiids</taxon>
        <taxon>Solanales</taxon>
        <taxon>Solanaceae</taxon>
        <taxon>Solanoideae</taxon>
        <taxon>Solaneae</taxon>
        <taxon>Solanum</taxon>
    </lineage>
</organism>
<proteinExistence type="predicted"/>
<name>A0AAF0ZXD0_SOLVR</name>
<dbReference type="EMBL" id="CP133621">
    <property type="protein sequence ID" value="WMV52805.1"/>
    <property type="molecule type" value="Genomic_DNA"/>
</dbReference>
<protein>
    <submittedName>
        <fullName evidence="1">Uncharacterized protein</fullName>
    </submittedName>
</protein>
<dbReference type="Proteomes" id="UP001234989">
    <property type="component" value="Chromosome 10"/>
</dbReference>
<reference evidence="1" key="1">
    <citation type="submission" date="2023-08" db="EMBL/GenBank/DDBJ databases">
        <title>A de novo genome assembly of Solanum verrucosum Schlechtendal, a Mexican diploid species geographically isolated from the other diploid A-genome species in potato relatives.</title>
        <authorList>
            <person name="Hosaka K."/>
        </authorList>
    </citation>
    <scope>NUCLEOTIDE SEQUENCE</scope>
    <source>
        <tissue evidence="1">Young leaves</tissue>
    </source>
</reference>
<accession>A0AAF0ZXD0</accession>
<dbReference type="AlphaFoldDB" id="A0AAF0ZXD0"/>
<keyword evidence="2" id="KW-1185">Reference proteome</keyword>
<evidence type="ECO:0000313" key="2">
    <source>
        <dbReference type="Proteomes" id="UP001234989"/>
    </source>
</evidence>
<gene>
    <name evidence="1" type="ORF">MTR67_046190</name>
</gene>
<sequence>MLILKVFEFPPGDTRDIWTVKILATSLSKFLNFALFSSPLDSSIQMRTCCIFVDGEVLVVSESSEQTVYVLC</sequence>